<sequence length="172" mass="20195">MKTLIHSLVIFGFVFSLHAQKSSIDYQQIENIGKSFNSRLKSGDIEHLKKMTPPEGTWTYPRLLDYKKELEEDSPIIIGSYIEPSRNKNVYAYNLFALINRGEIEGYEYFFSSILSIDISKEKYRIKNAFLFTENEALKNWWMHTIGFYEGDDIKDIPEEFVYKVCPPPPFK</sequence>
<evidence type="ECO:0000313" key="2">
    <source>
        <dbReference type="Proteomes" id="UP001595812"/>
    </source>
</evidence>
<dbReference type="RefSeq" id="WP_386097256.1">
    <property type="nucleotide sequence ID" value="NZ_JBHSAT010000004.1"/>
</dbReference>
<comment type="caution">
    <text evidence="1">The sequence shown here is derived from an EMBL/GenBank/DDBJ whole genome shotgun (WGS) entry which is preliminary data.</text>
</comment>
<gene>
    <name evidence="1" type="ORF">ACFOSX_04025</name>
</gene>
<accession>A0ABV8AHQ0</accession>
<keyword evidence="2" id="KW-1185">Reference proteome</keyword>
<evidence type="ECO:0000313" key="1">
    <source>
        <dbReference type="EMBL" id="MFC3876391.1"/>
    </source>
</evidence>
<reference evidence="2" key="1">
    <citation type="journal article" date="2019" name="Int. J. Syst. Evol. Microbiol.">
        <title>The Global Catalogue of Microorganisms (GCM) 10K type strain sequencing project: providing services to taxonomists for standard genome sequencing and annotation.</title>
        <authorList>
            <consortium name="The Broad Institute Genomics Platform"/>
            <consortium name="The Broad Institute Genome Sequencing Center for Infectious Disease"/>
            <person name="Wu L."/>
            <person name="Ma J."/>
        </authorList>
    </citation>
    <scope>NUCLEOTIDE SEQUENCE [LARGE SCALE GENOMIC DNA]</scope>
    <source>
        <strain evidence="2">CECT 8979</strain>
    </source>
</reference>
<organism evidence="1 2">
    <name type="scientific">Winogradskyella maritima</name>
    <dbReference type="NCBI Taxonomy" id="1517766"/>
    <lineage>
        <taxon>Bacteria</taxon>
        <taxon>Pseudomonadati</taxon>
        <taxon>Bacteroidota</taxon>
        <taxon>Flavobacteriia</taxon>
        <taxon>Flavobacteriales</taxon>
        <taxon>Flavobacteriaceae</taxon>
        <taxon>Winogradskyella</taxon>
    </lineage>
</organism>
<dbReference type="Proteomes" id="UP001595812">
    <property type="component" value="Unassembled WGS sequence"/>
</dbReference>
<name>A0ABV8AHQ0_9FLAO</name>
<protein>
    <recommendedName>
        <fullName evidence="3">DUF985 domain-containing protein</fullName>
    </recommendedName>
</protein>
<proteinExistence type="predicted"/>
<evidence type="ECO:0008006" key="3">
    <source>
        <dbReference type="Google" id="ProtNLM"/>
    </source>
</evidence>
<dbReference type="EMBL" id="JBHSAT010000004">
    <property type="protein sequence ID" value="MFC3876391.1"/>
    <property type="molecule type" value="Genomic_DNA"/>
</dbReference>